<evidence type="ECO:0000256" key="1">
    <source>
        <dbReference type="SAM" id="SignalP"/>
    </source>
</evidence>
<evidence type="ECO:0000313" key="3">
    <source>
        <dbReference type="RefSeq" id="XP_023175174.2"/>
    </source>
</evidence>
<dbReference type="RefSeq" id="XP_023175174.2">
    <property type="nucleotide sequence ID" value="XM_023319406.2"/>
</dbReference>
<keyword evidence="1" id="KW-0732">Signal</keyword>
<dbReference type="AlphaFoldDB" id="A0A6J1MDU8"/>
<evidence type="ECO:0000313" key="2">
    <source>
        <dbReference type="Proteomes" id="UP000504633"/>
    </source>
</evidence>
<name>A0A6J1MDU8_DROHY</name>
<dbReference type="OMA" id="KTECIAY"/>
<proteinExistence type="predicted"/>
<protein>
    <submittedName>
        <fullName evidence="3">Uncharacterized protein LOC111602386</fullName>
    </submittedName>
</protein>
<feature type="chain" id="PRO_5027100910" evidence="1">
    <location>
        <begin position="20"/>
        <end position="353"/>
    </location>
</feature>
<dbReference type="Proteomes" id="UP000504633">
    <property type="component" value="Unplaced"/>
</dbReference>
<dbReference type="OrthoDB" id="8123553at2759"/>
<dbReference type="KEGG" id="dhe:111602386"/>
<reference evidence="3" key="1">
    <citation type="submission" date="2025-08" db="UniProtKB">
        <authorList>
            <consortium name="RefSeq"/>
        </authorList>
    </citation>
    <scope>IDENTIFICATION</scope>
    <source>
        <strain evidence="3">15085-1641.00</strain>
        <tissue evidence="3">Whole body</tissue>
    </source>
</reference>
<keyword evidence="2" id="KW-1185">Reference proteome</keyword>
<gene>
    <name evidence="3" type="primary">LOC111602386</name>
</gene>
<dbReference type="GeneID" id="111602386"/>
<accession>A0A6J1MDU8</accession>
<organism evidence="2 3">
    <name type="scientific">Drosophila hydei</name>
    <name type="common">Fruit fly</name>
    <dbReference type="NCBI Taxonomy" id="7224"/>
    <lineage>
        <taxon>Eukaryota</taxon>
        <taxon>Metazoa</taxon>
        <taxon>Ecdysozoa</taxon>
        <taxon>Arthropoda</taxon>
        <taxon>Hexapoda</taxon>
        <taxon>Insecta</taxon>
        <taxon>Pterygota</taxon>
        <taxon>Neoptera</taxon>
        <taxon>Endopterygota</taxon>
        <taxon>Diptera</taxon>
        <taxon>Brachycera</taxon>
        <taxon>Muscomorpha</taxon>
        <taxon>Ephydroidea</taxon>
        <taxon>Drosophilidae</taxon>
        <taxon>Drosophila</taxon>
    </lineage>
</organism>
<sequence length="353" mass="39705">MSCFHVLLVCLIASGAVFGDYQENKDTVVLDLYNEKLNFFETFLSPQAIDGLKPLSDRIAFNTKENLRSAAISYSTLRGAIISWCTEVKNTITAVSNSSNILQSRQAFTSTVHTALTDMKRYFGVIAADFSESKQEDFEAKVTISKGVPKITVIHGQLPSDIDEVLHSLWEQLKTNHSLSVVSSEPVFIKKVMYGTRIIENALQKIDQSMFGTFGKYNMISKCDPIYRMLEESSAPAKEDPVPHITASIRDIVRIRPHSCGFFGSRKTKCEAVLSQSTMIQLRDNYQNEKAIAEFFDRITPSNLSECKSNIKLVIEHKFLLWGFQVDYMQNWQTMIISLCLGTDSIANVYVAA</sequence>
<feature type="signal peptide" evidence="1">
    <location>
        <begin position="1"/>
        <end position="19"/>
    </location>
</feature>